<name>A0ABU3SQL7_9MICO</name>
<gene>
    <name evidence="2" type="ORF">RWH44_14870</name>
</gene>
<accession>A0ABU3SQL7</accession>
<proteinExistence type="predicted"/>
<feature type="region of interest" description="Disordered" evidence="1">
    <location>
        <begin position="114"/>
        <end position="144"/>
    </location>
</feature>
<dbReference type="RefSeq" id="WP_316005191.1">
    <property type="nucleotide sequence ID" value="NZ_JAWDIT010000006.1"/>
</dbReference>
<reference evidence="2 3" key="1">
    <citation type="submission" date="2023-09" db="EMBL/GenBank/DDBJ databases">
        <title>Microbacterium fusihabitans sp. nov., Microbacterium phycihabitans sp. nov., and Microbacterium cervinum sp. nov., isolated from dried seaweeds of beach.</title>
        <authorList>
            <person name="Lee S.D."/>
        </authorList>
    </citation>
    <scope>NUCLEOTIDE SEQUENCE [LARGE SCALE GENOMIC DNA]</scope>
    <source>
        <strain evidence="2 3">KSW2-29</strain>
    </source>
</reference>
<organism evidence="2 3">
    <name type="scientific">Microbacterium phycohabitans</name>
    <dbReference type="NCBI Taxonomy" id="3075993"/>
    <lineage>
        <taxon>Bacteria</taxon>
        <taxon>Bacillati</taxon>
        <taxon>Actinomycetota</taxon>
        <taxon>Actinomycetes</taxon>
        <taxon>Micrococcales</taxon>
        <taxon>Microbacteriaceae</taxon>
        <taxon>Microbacterium</taxon>
    </lineage>
</organism>
<comment type="caution">
    <text evidence="2">The sequence shown here is derived from an EMBL/GenBank/DDBJ whole genome shotgun (WGS) entry which is preliminary data.</text>
</comment>
<feature type="compositionally biased region" description="Polar residues" evidence="1">
    <location>
        <begin position="128"/>
        <end position="144"/>
    </location>
</feature>
<dbReference type="EMBL" id="JAWDIT010000006">
    <property type="protein sequence ID" value="MDU0346980.1"/>
    <property type="molecule type" value="Genomic_DNA"/>
</dbReference>
<evidence type="ECO:0000313" key="3">
    <source>
        <dbReference type="Proteomes" id="UP001261125"/>
    </source>
</evidence>
<evidence type="ECO:0000256" key="1">
    <source>
        <dbReference type="SAM" id="MobiDB-lite"/>
    </source>
</evidence>
<keyword evidence="3" id="KW-1185">Reference proteome</keyword>
<protein>
    <submittedName>
        <fullName evidence="2">Uncharacterized protein</fullName>
    </submittedName>
</protein>
<evidence type="ECO:0000313" key="2">
    <source>
        <dbReference type="EMBL" id="MDU0346980.1"/>
    </source>
</evidence>
<dbReference type="Proteomes" id="UP001261125">
    <property type="component" value="Unassembled WGS sequence"/>
</dbReference>
<sequence length="144" mass="15361">MEHERIEDSPPRRSRVQLREWVQESIGLGHPIASRVRVAAQEDADARDIGLVVVQLVHGGGSVSLEPRGYDDRLRQAALAGGDDDVVLSPHAPAGLAAELVAAGDLCSSLRRTSREWDRASARRTAGESASPNSSSGRTTDASE</sequence>